<evidence type="ECO:0000313" key="1">
    <source>
        <dbReference type="EMBL" id="HJA70040.1"/>
    </source>
</evidence>
<accession>A0A9D2HFX8</accession>
<dbReference type="AlphaFoldDB" id="A0A9D2HFX8"/>
<gene>
    <name evidence="1" type="ORF">IAA07_00480</name>
</gene>
<sequence>MTIKGTVLYYTPEKTERTAKLKAVFVRQGLRIRNVGKDELGETVGYLAGIRGYEPFRPASAKAQEEAAGEGAGENGEISEINKIGEIPEEVLVMKGFTSRQIDDLLLGIRKAGLPKIALKAIITDQNAGWTFYHLYEEIKKEHEAMSQARE</sequence>
<organism evidence="1 2">
    <name type="scientific">Candidatus Lachnoclostridium stercoravium</name>
    <dbReference type="NCBI Taxonomy" id="2838633"/>
    <lineage>
        <taxon>Bacteria</taxon>
        <taxon>Bacillati</taxon>
        <taxon>Bacillota</taxon>
        <taxon>Clostridia</taxon>
        <taxon>Lachnospirales</taxon>
        <taxon>Lachnospiraceae</taxon>
    </lineage>
</organism>
<name>A0A9D2HFX8_9FIRM</name>
<dbReference type="Proteomes" id="UP000823900">
    <property type="component" value="Unassembled WGS sequence"/>
</dbReference>
<dbReference type="EMBL" id="DWZA01000004">
    <property type="protein sequence ID" value="HJA70040.1"/>
    <property type="molecule type" value="Genomic_DNA"/>
</dbReference>
<reference evidence="1" key="1">
    <citation type="journal article" date="2021" name="PeerJ">
        <title>Extensive microbial diversity within the chicken gut microbiome revealed by metagenomics and culture.</title>
        <authorList>
            <person name="Gilroy R."/>
            <person name="Ravi A."/>
            <person name="Getino M."/>
            <person name="Pursley I."/>
            <person name="Horton D.L."/>
            <person name="Alikhan N.F."/>
            <person name="Baker D."/>
            <person name="Gharbi K."/>
            <person name="Hall N."/>
            <person name="Watson M."/>
            <person name="Adriaenssens E.M."/>
            <person name="Foster-Nyarko E."/>
            <person name="Jarju S."/>
            <person name="Secka A."/>
            <person name="Antonio M."/>
            <person name="Oren A."/>
            <person name="Chaudhuri R.R."/>
            <person name="La Ragione R."/>
            <person name="Hildebrand F."/>
            <person name="Pallen M.J."/>
        </authorList>
    </citation>
    <scope>NUCLEOTIDE SEQUENCE</scope>
    <source>
        <strain evidence="1">CHK178-16964</strain>
    </source>
</reference>
<proteinExistence type="predicted"/>
<protein>
    <submittedName>
        <fullName evidence="1">DUF3783 domain-containing protein</fullName>
    </submittedName>
</protein>
<reference evidence="1" key="2">
    <citation type="submission" date="2021-04" db="EMBL/GenBank/DDBJ databases">
        <authorList>
            <person name="Gilroy R."/>
        </authorList>
    </citation>
    <scope>NUCLEOTIDE SEQUENCE</scope>
    <source>
        <strain evidence="1">CHK178-16964</strain>
    </source>
</reference>
<dbReference type="Pfam" id="PF12646">
    <property type="entry name" value="DUF3783"/>
    <property type="match status" value="1"/>
</dbReference>
<evidence type="ECO:0000313" key="2">
    <source>
        <dbReference type="Proteomes" id="UP000823900"/>
    </source>
</evidence>
<comment type="caution">
    <text evidence="1">The sequence shown here is derived from an EMBL/GenBank/DDBJ whole genome shotgun (WGS) entry which is preliminary data.</text>
</comment>
<dbReference type="InterPro" id="IPR016621">
    <property type="entry name" value="UCP014543"/>
</dbReference>